<name>A0A0E9Q8C0_ANGAN</name>
<proteinExistence type="predicted"/>
<reference evidence="1" key="2">
    <citation type="journal article" date="2015" name="Fish Shellfish Immunol.">
        <title>Early steps in the European eel (Anguilla anguilla)-Vibrio vulnificus interaction in the gills: Role of the RtxA13 toxin.</title>
        <authorList>
            <person name="Callol A."/>
            <person name="Pajuelo D."/>
            <person name="Ebbesson L."/>
            <person name="Teles M."/>
            <person name="MacKenzie S."/>
            <person name="Amaro C."/>
        </authorList>
    </citation>
    <scope>NUCLEOTIDE SEQUENCE</scope>
</reference>
<protein>
    <submittedName>
        <fullName evidence="1">Uncharacterized protein</fullName>
    </submittedName>
</protein>
<dbReference type="EMBL" id="GBXM01095441">
    <property type="protein sequence ID" value="JAH13136.1"/>
    <property type="molecule type" value="Transcribed_RNA"/>
</dbReference>
<sequence>MPCKTMICDFSCHFDCLIFKVLYICQLIIF</sequence>
<evidence type="ECO:0000313" key="1">
    <source>
        <dbReference type="EMBL" id="JAH13136.1"/>
    </source>
</evidence>
<reference evidence="1" key="1">
    <citation type="submission" date="2014-11" db="EMBL/GenBank/DDBJ databases">
        <authorList>
            <person name="Amaro Gonzalez C."/>
        </authorList>
    </citation>
    <scope>NUCLEOTIDE SEQUENCE</scope>
</reference>
<accession>A0A0E9Q8C0</accession>
<dbReference type="AlphaFoldDB" id="A0A0E9Q8C0"/>
<organism evidence="1">
    <name type="scientific">Anguilla anguilla</name>
    <name type="common">European freshwater eel</name>
    <name type="synonym">Muraena anguilla</name>
    <dbReference type="NCBI Taxonomy" id="7936"/>
    <lineage>
        <taxon>Eukaryota</taxon>
        <taxon>Metazoa</taxon>
        <taxon>Chordata</taxon>
        <taxon>Craniata</taxon>
        <taxon>Vertebrata</taxon>
        <taxon>Euteleostomi</taxon>
        <taxon>Actinopterygii</taxon>
        <taxon>Neopterygii</taxon>
        <taxon>Teleostei</taxon>
        <taxon>Anguilliformes</taxon>
        <taxon>Anguillidae</taxon>
        <taxon>Anguilla</taxon>
    </lineage>
</organism>